<dbReference type="InterPro" id="IPR015943">
    <property type="entry name" value="WD40/YVTN_repeat-like_dom_sf"/>
</dbReference>
<proteinExistence type="predicted"/>
<gene>
    <name evidence="5" type="ORF">Cni_G05837</name>
</gene>
<dbReference type="Gene3D" id="2.130.10.10">
    <property type="entry name" value="YVTN repeat-like/Quinoprotein amine dehydrogenase"/>
    <property type="match status" value="2"/>
</dbReference>
<reference evidence="5 6" key="1">
    <citation type="submission" date="2023-10" db="EMBL/GenBank/DDBJ databases">
        <title>Chromosome-scale genome assembly provides insights into flower coloration mechanisms of Canna indica.</title>
        <authorList>
            <person name="Li C."/>
        </authorList>
    </citation>
    <scope>NUCLEOTIDE SEQUENCE [LARGE SCALE GENOMIC DNA]</scope>
    <source>
        <tissue evidence="5">Flower</tissue>
    </source>
</reference>
<dbReference type="InterPro" id="IPR001680">
    <property type="entry name" value="WD40_rpt"/>
</dbReference>
<accession>A0AAQ3JVG1</accession>
<feature type="repeat" description="WD" evidence="3">
    <location>
        <begin position="461"/>
        <end position="498"/>
    </location>
</feature>
<feature type="repeat" description="WD" evidence="3">
    <location>
        <begin position="228"/>
        <end position="269"/>
    </location>
</feature>
<name>A0AAQ3JVG1_9LILI</name>
<dbReference type="InterPro" id="IPR036322">
    <property type="entry name" value="WD40_repeat_dom_sf"/>
</dbReference>
<dbReference type="PRINTS" id="PR00320">
    <property type="entry name" value="GPROTEINBRPT"/>
</dbReference>
<evidence type="ECO:0000256" key="4">
    <source>
        <dbReference type="SAM" id="MobiDB-lite"/>
    </source>
</evidence>
<evidence type="ECO:0000256" key="3">
    <source>
        <dbReference type="PROSITE-ProRule" id="PRU00221"/>
    </source>
</evidence>
<sequence>MRSETESAPPVGEISTRAGGTPEAVEESAAKKANVPRRALDPEFLSCLLQPPIDHHDANYVGIRRILLHRKAASSHVVDRRQEWRCNGKGYVAYRSFIRRPRNWESMAVTSQSSSPGNSGRWAPSPGPQSIMYEAESCSSSRDLRGSNLSFSHRTSFGSSASDVDRQTRYHEPAYSFVGMHCIFDNCKASVTIVKFGHMSSDLLAYGASDGSLTICHVSEPPSVFQELKGHSKAITDFDFSSNNQYLASSSMDKTVRVWEISKGHCMRVIYGVSSQLCIRFHPMNNNLLSVGNADKEISVINFSTGRVINKLQFENEITVTDNDHTGQHIFAGDSQGCIYTVKVNSHMGSISRSHRNRSIRSRSPITTIQYRTFSLVARGPVLLACARDGNICFFSVALEVQGYLTLLCSLKLAPRLHNIHASFCPLLSLEKGEFVVSGSEDSTVYFYDLTRPKHTCVNKLQGHGCTVIGVAWNHGENLLASADSDGTVIVWKRAQTG</sequence>
<dbReference type="InterPro" id="IPR020472">
    <property type="entry name" value="WD40_PAC1"/>
</dbReference>
<feature type="region of interest" description="Disordered" evidence="4">
    <location>
        <begin position="1"/>
        <end position="34"/>
    </location>
</feature>
<evidence type="ECO:0000256" key="1">
    <source>
        <dbReference type="ARBA" id="ARBA00022574"/>
    </source>
</evidence>
<keyword evidence="2" id="KW-0677">Repeat</keyword>
<dbReference type="GO" id="GO:1990841">
    <property type="term" value="F:promoter-specific chromatin binding"/>
    <property type="evidence" value="ECO:0007669"/>
    <property type="project" value="TreeGrafter"/>
</dbReference>
<dbReference type="AlphaFoldDB" id="A0AAQ3JVG1"/>
<dbReference type="Proteomes" id="UP001327560">
    <property type="component" value="Chromosome 2"/>
</dbReference>
<dbReference type="InterPro" id="IPR051350">
    <property type="entry name" value="WD_repeat-ST_regulator"/>
</dbReference>
<evidence type="ECO:0000256" key="2">
    <source>
        <dbReference type="ARBA" id="ARBA00022737"/>
    </source>
</evidence>
<dbReference type="PROSITE" id="PS00678">
    <property type="entry name" value="WD_REPEATS_1"/>
    <property type="match status" value="1"/>
</dbReference>
<organism evidence="5 6">
    <name type="scientific">Canna indica</name>
    <name type="common">Indian-shot</name>
    <dbReference type="NCBI Taxonomy" id="4628"/>
    <lineage>
        <taxon>Eukaryota</taxon>
        <taxon>Viridiplantae</taxon>
        <taxon>Streptophyta</taxon>
        <taxon>Embryophyta</taxon>
        <taxon>Tracheophyta</taxon>
        <taxon>Spermatophyta</taxon>
        <taxon>Magnoliopsida</taxon>
        <taxon>Liliopsida</taxon>
        <taxon>Zingiberales</taxon>
        <taxon>Cannaceae</taxon>
        <taxon>Canna</taxon>
    </lineage>
</organism>
<dbReference type="PROSITE" id="PS50082">
    <property type="entry name" value="WD_REPEATS_2"/>
    <property type="match status" value="2"/>
</dbReference>
<dbReference type="InterPro" id="IPR019775">
    <property type="entry name" value="WD40_repeat_CS"/>
</dbReference>
<evidence type="ECO:0000313" key="5">
    <source>
        <dbReference type="EMBL" id="WOK97129.1"/>
    </source>
</evidence>
<dbReference type="PANTHER" id="PTHR22838">
    <property type="entry name" value="WD REPEAT PROTEIN 26-RELATED"/>
    <property type="match status" value="1"/>
</dbReference>
<dbReference type="SMART" id="SM00320">
    <property type="entry name" value="WD40"/>
    <property type="match status" value="7"/>
</dbReference>
<keyword evidence="6" id="KW-1185">Reference proteome</keyword>
<keyword evidence="1 3" id="KW-0853">WD repeat</keyword>
<protein>
    <submittedName>
        <fullName evidence="5">WD repeat-containing protein 13</fullName>
    </submittedName>
</protein>
<evidence type="ECO:0000313" key="6">
    <source>
        <dbReference type="Proteomes" id="UP001327560"/>
    </source>
</evidence>
<dbReference type="Pfam" id="PF00400">
    <property type="entry name" value="WD40"/>
    <property type="match status" value="2"/>
</dbReference>
<dbReference type="PROSITE" id="PS50294">
    <property type="entry name" value="WD_REPEATS_REGION"/>
    <property type="match status" value="2"/>
</dbReference>
<dbReference type="SUPFAM" id="SSF50978">
    <property type="entry name" value="WD40 repeat-like"/>
    <property type="match status" value="1"/>
</dbReference>
<dbReference type="PANTHER" id="PTHR22838:SF4">
    <property type="entry name" value="WD REPEAT-CONTAINING PROTEIN 13"/>
    <property type="match status" value="1"/>
</dbReference>
<dbReference type="EMBL" id="CP136891">
    <property type="protein sequence ID" value="WOK97129.1"/>
    <property type="molecule type" value="Genomic_DNA"/>
</dbReference>
<dbReference type="GO" id="GO:0005634">
    <property type="term" value="C:nucleus"/>
    <property type="evidence" value="ECO:0007669"/>
    <property type="project" value="TreeGrafter"/>
</dbReference>